<dbReference type="Proteomes" id="UP000320475">
    <property type="component" value="Unassembled WGS sequence"/>
</dbReference>
<evidence type="ECO:0000256" key="2">
    <source>
        <dbReference type="SAM" id="SignalP"/>
    </source>
</evidence>
<organism evidence="4 5">
    <name type="scientific">Synchytrium endobioticum</name>
    <dbReference type="NCBI Taxonomy" id="286115"/>
    <lineage>
        <taxon>Eukaryota</taxon>
        <taxon>Fungi</taxon>
        <taxon>Fungi incertae sedis</taxon>
        <taxon>Chytridiomycota</taxon>
        <taxon>Chytridiomycota incertae sedis</taxon>
        <taxon>Chytridiomycetes</taxon>
        <taxon>Synchytriales</taxon>
        <taxon>Synchytriaceae</taxon>
        <taxon>Synchytrium</taxon>
    </lineage>
</organism>
<evidence type="ECO:0008006" key="7">
    <source>
        <dbReference type="Google" id="ProtNLM"/>
    </source>
</evidence>
<dbReference type="VEuPathDB" id="FungiDB:SeMB42_g02074"/>
<keyword evidence="2" id="KW-0732">Signal</keyword>
<feature type="region of interest" description="Disordered" evidence="1">
    <location>
        <begin position="101"/>
        <end position="143"/>
    </location>
</feature>
<dbReference type="AlphaFoldDB" id="A0A507DH00"/>
<dbReference type="Proteomes" id="UP000317494">
    <property type="component" value="Unassembled WGS sequence"/>
</dbReference>
<evidence type="ECO:0000313" key="4">
    <source>
        <dbReference type="EMBL" id="TPX50952.1"/>
    </source>
</evidence>
<feature type="compositionally biased region" description="Low complexity" evidence="1">
    <location>
        <begin position="104"/>
        <end position="137"/>
    </location>
</feature>
<evidence type="ECO:0000313" key="3">
    <source>
        <dbReference type="EMBL" id="TPX42528.1"/>
    </source>
</evidence>
<feature type="chain" id="PRO_5036363067" description="Extracellular membrane protein CFEM domain-containing protein" evidence="2">
    <location>
        <begin position="20"/>
        <end position="282"/>
    </location>
</feature>
<evidence type="ECO:0000313" key="6">
    <source>
        <dbReference type="Proteomes" id="UP000320475"/>
    </source>
</evidence>
<name>A0A507DH00_9FUNG</name>
<accession>A0A507DH00</accession>
<dbReference type="EMBL" id="QEAM01000267">
    <property type="protein sequence ID" value="TPX42528.1"/>
    <property type="molecule type" value="Genomic_DNA"/>
</dbReference>
<keyword evidence="5" id="KW-1185">Reference proteome</keyword>
<evidence type="ECO:0000256" key="1">
    <source>
        <dbReference type="SAM" id="MobiDB-lite"/>
    </source>
</evidence>
<gene>
    <name evidence="3" type="ORF">SeLEV6574_g05558</name>
    <name evidence="4" type="ORF">SeMB42_g02074</name>
</gene>
<proteinExistence type="predicted"/>
<reference evidence="5 6" key="1">
    <citation type="journal article" date="2019" name="Sci. Rep.">
        <title>Comparative genomics of chytrid fungi reveal insights into the obligate biotrophic and pathogenic lifestyle of Synchytrium endobioticum.</title>
        <authorList>
            <person name="van de Vossenberg B.T.L.H."/>
            <person name="Warris S."/>
            <person name="Nguyen H.D.T."/>
            <person name="van Gent-Pelzer M.P.E."/>
            <person name="Joly D.L."/>
            <person name="van de Geest H.C."/>
            <person name="Bonants P.J.M."/>
            <person name="Smith D.S."/>
            <person name="Levesque C.A."/>
            <person name="van der Lee T.A.J."/>
        </authorList>
    </citation>
    <scope>NUCLEOTIDE SEQUENCE [LARGE SCALE GENOMIC DNA]</scope>
    <source>
        <strain evidence="3 6">LEV6574</strain>
        <strain evidence="4 5">MB42</strain>
    </source>
</reference>
<protein>
    <recommendedName>
        <fullName evidence="7">Extracellular membrane protein CFEM domain-containing protein</fullName>
    </recommendedName>
</protein>
<sequence length="282" mass="30109">MRPHCFLYMMAFLLQQTRMQELPKICARTADFSACQTSASHAQAQCNSLVVSTPTPEYWRCLCNSAQQGVQCYDICHDDPQLQLQLQTVKVHADSACKTADDQAALNPSPSPSVLPSSTPSPSASAAMPSAMPSAVTTPTASPSEIATADKATGVARPTQPNDGFANSAATSVPSQAAIPRPVVLPSGASHVRESWLGAMLAMILPPQCAVPQILTLFVVKVSVIVVHATMTSPANTDVSDSALALVIFHHNSDYSVTYKISIYIEDFAIRNRYNASFKSLI</sequence>
<feature type="signal peptide" evidence="2">
    <location>
        <begin position="1"/>
        <end position="19"/>
    </location>
</feature>
<evidence type="ECO:0000313" key="5">
    <source>
        <dbReference type="Proteomes" id="UP000317494"/>
    </source>
</evidence>
<dbReference type="OrthoDB" id="2157469at2759"/>
<comment type="caution">
    <text evidence="4">The sequence shown here is derived from an EMBL/GenBank/DDBJ whole genome shotgun (WGS) entry which is preliminary data.</text>
</comment>
<dbReference type="EMBL" id="QEAN01000060">
    <property type="protein sequence ID" value="TPX50952.1"/>
    <property type="molecule type" value="Genomic_DNA"/>
</dbReference>